<name>A0A2T5VF59_9HYPH</name>
<comment type="pathway">
    <text evidence="1">Sulfur metabolism; glutathione biosynthesis; glutathione from L-cysteine and L-glutamate: step 1/2.</text>
</comment>
<dbReference type="PANTHER" id="PTHR34378:SF1">
    <property type="entry name" value="GLUTAMATE--CYSTEINE LIGASE, CHLOROPLASTIC"/>
    <property type="match status" value="1"/>
</dbReference>
<comment type="subunit">
    <text evidence="3">Homodimer or monomer when oxidized or reduced, respectively.</text>
</comment>
<evidence type="ECO:0000256" key="10">
    <source>
        <dbReference type="PIRNR" id="PIRNR017901"/>
    </source>
</evidence>
<evidence type="ECO:0000256" key="4">
    <source>
        <dbReference type="ARBA" id="ARBA00022598"/>
    </source>
</evidence>
<dbReference type="Gene3D" id="3.30.590.20">
    <property type="match status" value="1"/>
</dbReference>
<keyword evidence="13" id="KW-1185">Reference proteome</keyword>
<dbReference type="InterPro" id="IPR011556">
    <property type="entry name" value="Glut_cys_lig_pln_type"/>
</dbReference>
<feature type="disulfide bond" evidence="11">
    <location>
        <begin position="114"/>
        <end position="335"/>
    </location>
</feature>
<evidence type="ECO:0000256" key="9">
    <source>
        <dbReference type="ARBA" id="ARBA00023157"/>
    </source>
</evidence>
<comment type="function">
    <text evidence="10">Catalyzes the synthesis of gamma-glutamylcysteine (gamma-GC).</text>
</comment>
<comment type="similarity">
    <text evidence="2">Belongs to the carboxylate-amine ligase family. Glutamate--cysteine ligase type 2 subfamily.</text>
</comment>
<evidence type="ECO:0000256" key="3">
    <source>
        <dbReference type="ARBA" id="ARBA00011153"/>
    </source>
</evidence>
<protein>
    <recommendedName>
        <fullName evidence="10">Glutamate--cysteine ligase</fullName>
        <ecNumber evidence="10">6.3.2.2</ecNumber>
    </recommendedName>
</protein>
<proteinExistence type="inferred from homology"/>
<comment type="caution">
    <text evidence="12">The sequence shown here is derived from an EMBL/GenBank/DDBJ whole genome shotgun (WGS) entry which is preliminary data.</text>
</comment>
<evidence type="ECO:0000256" key="6">
    <source>
        <dbReference type="ARBA" id="ARBA00022741"/>
    </source>
</evidence>
<organism evidence="12 13">
    <name type="scientific">Breoghania corrubedonensis</name>
    <dbReference type="NCBI Taxonomy" id="665038"/>
    <lineage>
        <taxon>Bacteria</taxon>
        <taxon>Pseudomonadati</taxon>
        <taxon>Pseudomonadota</taxon>
        <taxon>Alphaproteobacteria</taxon>
        <taxon>Hyphomicrobiales</taxon>
        <taxon>Stappiaceae</taxon>
        <taxon>Breoghania</taxon>
    </lineage>
</organism>
<dbReference type="RefSeq" id="WP_107987967.1">
    <property type="nucleotide sequence ID" value="NZ_QAYG01000001.1"/>
</dbReference>
<keyword evidence="7 10" id="KW-0067">ATP-binding</keyword>
<evidence type="ECO:0000256" key="8">
    <source>
        <dbReference type="ARBA" id="ARBA00022946"/>
    </source>
</evidence>
<dbReference type="EC" id="6.3.2.2" evidence="10"/>
<dbReference type="Pfam" id="PF04107">
    <property type="entry name" value="GCS2"/>
    <property type="match status" value="1"/>
</dbReference>
<dbReference type="GO" id="GO:0004357">
    <property type="term" value="F:glutamate-cysteine ligase activity"/>
    <property type="evidence" value="ECO:0007669"/>
    <property type="project" value="UniProtKB-UniRule"/>
</dbReference>
<dbReference type="PANTHER" id="PTHR34378">
    <property type="entry name" value="GLUTAMATE--CYSTEINE LIGASE, CHLOROPLASTIC"/>
    <property type="match status" value="1"/>
</dbReference>
<reference evidence="12 13" key="1">
    <citation type="submission" date="2018-04" db="EMBL/GenBank/DDBJ databases">
        <title>Genomic Encyclopedia of Archaeal and Bacterial Type Strains, Phase II (KMG-II): from individual species to whole genera.</title>
        <authorList>
            <person name="Goeker M."/>
        </authorList>
    </citation>
    <scope>NUCLEOTIDE SEQUENCE [LARGE SCALE GENOMIC DNA]</scope>
    <source>
        <strain evidence="12 13">DSM 23382</strain>
    </source>
</reference>
<evidence type="ECO:0000256" key="2">
    <source>
        <dbReference type="ARBA" id="ARBA00010253"/>
    </source>
</evidence>
<comment type="similarity">
    <text evidence="10">Belongs to the glutamate--cysteine ligase type 2 family. EgtA subfamily.</text>
</comment>
<evidence type="ECO:0000256" key="5">
    <source>
        <dbReference type="ARBA" id="ARBA00022684"/>
    </source>
</evidence>
<dbReference type="PIRSF" id="PIRSF017901">
    <property type="entry name" value="GCL"/>
    <property type="match status" value="1"/>
</dbReference>
<dbReference type="EMBL" id="QAYG01000001">
    <property type="protein sequence ID" value="PTW62391.1"/>
    <property type="molecule type" value="Genomic_DNA"/>
</dbReference>
<dbReference type="GO" id="GO:0005524">
    <property type="term" value="F:ATP binding"/>
    <property type="evidence" value="ECO:0007669"/>
    <property type="project" value="UniProtKB-UniRule"/>
</dbReference>
<dbReference type="GO" id="GO:0006750">
    <property type="term" value="P:glutathione biosynthetic process"/>
    <property type="evidence" value="ECO:0007669"/>
    <property type="project" value="UniProtKB-UniRule"/>
</dbReference>
<evidence type="ECO:0000256" key="11">
    <source>
        <dbReference type="PIRSR" id="PIRSR017901-50"/>
    </source>
</evidence>
<dbReference type="InterPro" id="IPR035434">
    <property type="entry name" value="GCL_bact_plant"/>
</dbReference>
<dbReference type="InterPro" id="IPR006336">
    <property type="entry name" value="GCS2"/>
</dbReference>
<keyword evidence="5" id="KW-0317">Glutathione biosynthesis</keyword>
<evidence type="ECO:0000313" key="13">
    <source>
        <dbReference type="Proteomes" id="UP000244081"/>
    </source>
</evidence>
<keyword evidence="9 11" id="KW-1015">Disulfide bond</keyword>
<dbReference type="NCBIfam" id="TIGR01436">
    <property type="entry name" value="glu_cys_lig_pln"/>
    <property type="match status" value="1"/>
</dbReference>
<keyword evidence="8" id="KW-0809">Transit peptide</keyword>
<keyword evidence="4 10" id="KW-0436">Ligase</keyword>
<gene>
    <name evidence="12" type="ORF">C8N35_101433</name>
</gene>
<dbReference type="SUPFAM" id="SSF55931">
    <property type="entry name" value="Glutamine synthetase/guanido kinase"/>
    <property type="match status" value="1"/>
</dbReference>
<evidence type="ECO:0000256" key="7">
    <source>
        <dbReference type="ARBA" id="ARBA00022840"/>
    </source>
</evidence>
<accession>A0A2T5VF59</accession>
<dbReference type="Proteomes" id="UP000244081">
    <property type="component" value="Unassembled WGS sequence"/>
</dbReference>
<evidence type="ECO:0000256" key="1">
    <source>
        <dbReference type="ARBA" id="ARBA00005006"/>
    </source>
</evidence>
<dbReference type="OrthoDB" id="9780152at2"/>
<dbReference type="InterPro" id="IPR014746">
    <property type="entry name" value="Gln_synth/guanido_kin_cat_dom"/>
</dbReference>
<dbReference type="AlphaFoldDB" id="A0A2T5VF59"/>
<evidence type="ECO:0000313" key="12">
    <source>
        <dbReference type="EMBL" id="PTW62391.1"/>
    </source>
</evidence>
<keyword evidence="6 10" id="KW-0547">Nucleotide-binding</keyword>
<sequence length="457" mass="50879">MARDTVDSTPIGSLSELAATLEEGSKSPDQFRIGTEHEKFGFFTADLTPIPYNGSRGVKTVLEGMEGLLGWERIEDAGNIIGLADPVGGGAISIEPGGQFELSGGPLDNLHQTCRETNAHLAQVREIARPLGIGFLGLGMAPTWKRSDMPRMPKSRYDIMTNYMPRVGTRGLDMMYRTSTVQVNLDFENEADMAKKMRVGLALQPIATAIFANSPFVEGKPNGLLSNRAEIWLDTDNDRVTSLPFAFDEDFGFEAYVEWALDVPMYFVKRGGDYHDVTGTTFRAFMNGALDGVVPDASPTMGDWNNHLSTLFPDVRLKRYIEMRGADAGPWRRICALPAFWVGLLYDAEILDQAWQLVRDWSAEERDALRTAVPKTALKTVFRNRTVLDIAREAAALASEGLKRRARLNEAGIDERTHLEPVEETLATGLSPAEQMLRKYDGEWNRDISHVFQDYAY</sequence>
<comment type="catalytic activity">
    <reaction evidence="10">
        <text>L-cysteine + L-glutamate + ATP = gamma-L-glutamyl-L-cysteine + ADP + phosphate + H(+)</text>
        <dbReference type="Rhea" id="RHEA:13285"/>
        <dbReference type="ChEBI" id="CHEBI:15378"/>
        <dbReference type="ChEBI" id="CHEBI:29985"/>
        <dbReference type="ChEBI" id="CHEBI:30616"/>
        <dbReference type="ChEBI" id="CHEBI:35235"/>
        <dbReference type="ChEBI" id="CHEBI:43474"/>
        <dbReference type="ChEBI" id="CHEBI:58173"/>
        <dbReference type="ChEBI" id="CHEBI:456216"/>
        <dbReference type="EC" id="6.3.2.2"/>
    </reaction>
</comment>